<dbReference type="InterPro" id="IPR029063">
    <property type="entry name" value="SAM-dependent_MTases_sf"/>
</dbReference>
<keyword evidence="9" id="KW-1185">Reference proteome</keyword>
<keyword evidence="6" id="KW-1133">Transmembrane helix</keyword>
<evidence type="ECO:0000256" key="2">
    <source>
        <dbReference type="ARBA" id="ARBA00022630"/>
    </source>
</evidence>
<dbReference type="SUPFAM" id="SSF53335">
    <property type="entry name" value="S-adenosyl-L-methionine-dependent methyltransferases"/>
    <property type="match status" value="1"/>
</dbReference>
<dbReference type="GeneID" id="63765484"/>
<dbReference type="InterPro" id="IPR036188">
    <property type="entry name" value="FAD/NAD-bd_sf"/>
</dbReference>
<evidence type="ECO:0000313" key="9">
    <source>
        <dbReference type="Proteomes" id="UP000184356"/>
    </source>
</evidence>
<dbReference type="EMBL" id="KV878585">
    <property type="protein sequence ID" value="OJJ60241.1"/>
    <property type="molecule type" value="Genomic_DNA"/>
</dbReference>
<dbReference type="GO" id="GO:0004497">
    <property type="term" value="F:monooxygenase activity"/>
    <property type="evidence" value="ECO:0007669"/>
    <property type="project" value="UniProtKB-KW"/>
</dbReference>
<evidence type="ECO:0000256" key="1">
    <source>
        <dbReference type="ARBA" id="ARBA00007992"/>
    </source>
</evidence>
<dbReference type="STRING" id="1036612.A0A1L9TLI5"/>
<dbReference type="Pfam" id="PF01494">
    <property type="entry name" value="FAD_binding_3"/>
    <property type="match status" value="1"/>
</dbReference>
<dbReference type="Gene3D" id="3.50.50.60">
    <property type="entry name" value="FAD/NAD(P)-binding domain"/>
    <property type="match status" value="1"/>
</dbReference>
<dbReference type="SUPFAM" id="SSF54373">
    <property type="entry name" value="FAD-linked reductases, C-terminal domain"/>
    <property type="match status" value="1"/>
</dbReference>
<sequence>MSWPRIQFHEIGDQPWCPSWLHHHEQFSLSQLWNLRVPFWSHGSLATQACAAIKEHLRNPSDYTIVDVCAGAGGPTPLIERELNRNSEKDGQEAVRFVLTDMFPPVDVWAGIAKKQPNIEFVERAVDARSVGRLSSTKKENGKGKGKECRMFNICFHHFDDADAAGILGSAVREADAFLIFEITARQASTCLFSPLVFFWGFYVTLLWYWHSPVHLLSTFLVPVAPLALWIDGFISCLRTRTPSEIRELVSRSGENVDGWEFRSGEKSVQWPFITLYYYVGRRLFMKVIIVGGGLGGLACAIACRRENLDVIVLERSSDAREIGAGIQIPPNGGRVIEQLGLLSKILEKGSVVQHVNFRRYDDGRLLRSMPFGEDIVEEFGVPWVIIHREDFHRVLLDEATRLGAEIRLGAEVTDIVFEQPEVILSGGERVAGDVVIGADGLYSRVRDIVLGTPTKPEETGDLAYRAIFKREQLEALNDPEVTDLCQKVAVTSWLGPDKHSIFYPVRGGDEFNLVLLRPDNLEKGTRRVQGDVEEMRESYSGWDETLVSSRGPVALLGDACHPTLPYQAQGAAMAVEDGFAIGKLLGLGTAIEKNTSCDEPPQAQLAEILGVYEAIRKARTTRNVQGAARNRLIFHIPDGMVQTVRDFVLGYAGMTRKSDWTWLFSARMRRTLYHDLAGECEREFDGKFSRLGQQ</sequence>
<dbReference type="PANTHER" id="PTHR13789">
    <property type="entry name" value="MONOOXYGENASE"/>
    <property type="match status" value="1"/>
</dbReference>
<feature type="transmembrane region" description="Helical" evidence="6">
    <location>
        <begin position="284"/>
        <end position="303"/>
    </location>
</feature>
<feature type="transmembrane region" description="Helical" evidence="6">
    <location>
        <begin position="191"/>
        <end position="210"/>
    </location>
</feature>
<protein>
    <recommendedName>
        <fullName evidence="7">FAD-binding domain-containing protein</fullName>
    </recommendedName>
</protein>
<name>A0A1L9TLI5_9EURO</name>
<dbReference type="Proteomes" id="UP000184356">
    <property type="component" value="Unassembled WGS sequence"/>
</dbReference>
<comment type="similarity">
    <text evidence="1">Belongs to the paxM FAD-dependent monooxygenase family.</text>
</comment>
<dbReference type="OrthoDB" id="1878542at2759"/>
<keyword evidence="4" id="KW-0560">Oxidoreductase</keyword>
<evidence type="ECO:0000259" key="7">
    <source>
        <dbReference type="Pfam" id="PF01494"/>
    </source>
</evidence>
<reference evidence="9" key="1">
    <citation type="journal article" date="2017" name="Genome Biol.">
        <title>Comparative genomics reveals high biological diversity and specific adaptations in the industrially and medically important fungal genus Aspergillus.</title>
        <authorList>
            <person name="de Vries R.P."/>
            <person name="Riley R."/>
            <person name="Wiebenga A."/>
            <person name="Aguilar-Osorio G."/>
            <person name="Amillis S."/>
            <person name="Uchima C.A."/>
            <person name="Anderluh G."/>
            <person name="Asadollahi M."/>
            <person name="Askin M."/>
            <person name="Barry K."/>
            <person name="Battaglia E."/>
            <person name="Bayram O."/>
            <person name="Benocci T."/>
            <person name="Braus-Stromeyer S.A."/>
            <person name="Caldana C."/>
            <person name="Canovas D."/>
            <person name="Cerqueira G.C."/>
            <person name="Chen F."/>
            <person name="Chen W."/>
            <person name="Choi C."/>
            <person name="Clum A."/>
            <person name="Dos Santos R.A."/>
            <person name="Damasio A.R."/>
            <person name="Diallinas G."/>
            <person name="Emri T."/>
            <person name="Fekete E."/>
            <person name="Flipphi M."/>
            <person name="Freyberg S."/>
            <person name="Gallo A."/>
            <person name="Gournas C."/>
            <person name="Habgood R."/>
            <person name="Hainaut M."/>
            <person name="Harispe M.L."/>
            <person name="Henrissat B."/>
            <person name="Hilden K.S."/>
            <person name="Hope R."/>
            <person name="Hossain A."/>
            <person name="Karabika E."/>
            <person name="Karaffa L."/>
            <person name="Karanyi Z."/>
            <person name="Krasevec N."/>
            <person name="Kuo A."/>
            <person name="Kusch H."/>
            <person name="LaButti K."/>
            <person name="Lagendijk E.L."/>
            <person name="Lapidus A."/>
            <person name="Levasseur A."/>
            <person name="Lindquist E."/>
            <person name="Lipzen A."/>
            <person name="Logrieco A.F."/>
            <person name="MacCabe A."/>
            <person name="Maekelae M.R."/>
            <person name="Malavazi I."/>
            <person name="Melin P."/>
            <person name="Meyer V."/>
            <person name="Mielnichuk N."/>
            <person name="Miskei M."/>
            <person name="Molnar A.P."/>
            <person name="Mule G."/>
            <person name="Ngan C.Y."/>
            <person name="Orejas M."/>
            <person name="Orosz E."/>
            <person name="Ouedraogo J.P."/>
            <person name="Overkamp K.M."/>
            <person name="Park H.-S."/>
            <person name="Perrone G."/>
            <person name="Piumi F."/>
            <person name="Punt P.J."/>
            <person name="Ram A.F."/>
            <person name="Ramon A."/>
            <person name="Rauscher S."/>
            <person name="Record E."/>
            <person name="Riano-Pachon D.M."/>
            <person name="Robert V."/>
            <person name="Roehrig J."/>
            <person name="Ruller R."/>
            <person name="Salamov A."/>
            <person name="Salih N.S."/>
            <person name="Samson R.A."/>
            <person name="Sandor E."/>
            <person name="Sanguinetti M."/>
            <person name="Schuetze T."/>
            <person name="Sepcic K."/>
            <person name="Shelest E."/>
            <person name="Sherlock G."/>
            <person name="Sophianopoulou V."/>
            <person name="Squina F.M."/>
            <person name="Sun H."/>
            <person name="Susca A."/>
            <person name="Todd R.B."/>
            <person name="Tsang A."/>
            <person name="Unkles S.E."/>
            <person name="van de Wiele N."/>
            <person name="van Rossen-Uffink D."/>
            <person name="Oliveira J.V."/>
            <person name="Vesth T.C."/>
            <person name="Visser J."/>
            <person name="Yu J.-H."/>
            <person name="Zhou M."/>
            <person name="Andersen M.R."/>
            <person name="Archer D.B."/>
            <person name="Baker S.E."/>
            <person name="Benoit I."/>
            <person name="Brakhage A.A."/>
            <person name="Braus G.H."/>
            <person name="Fischer R."/>
            <person name="Frisvad J.C."/>
            <person name="Goldman G.H."/>
            <person name="Houbraken J."/>
            <person name="Oakley B."/>
            <person name="Pocsi I."/>
            <person name="Scazzocchio C."/>
            <person name="Seiboth B."/>
            <person name="vanKuyk P.A."/>
            <person name="Wortman J."/>
            <person name="Dyer P.S."/>
            <person name="Grigoriev I.V."/>
        </authorList>
    </citation>
    <scope>NUCLEOTIDE SEQUENCE [LARGE SCALE GENOMIC DNA]</scope>
    <source>
        <strain evidence="9">CBS 593.65</strain>
    </source>
</reference>
<proteinExistence type="inferred from homology"/>
<keyword evidence="5" id="KW-0503">Monooxygenase</keyword>
<feature type="domain" description="FAD-binding" evidence="7">
    <location>
        <begin position="287"/>
        <end position="586"/>
    </location>
</feature>
<evidence type="ECO:0000256" key="5">
    <source>
        <dbReference type="ARBA" id="ARBA00023033"/>
    </source>
</evidence>
<keyword evidence="6" id="KW-0812">Transmembrane</keyword>
<feature type="transmembrane region" description="Helical" evidence="6">
    <location>
        <begin position="216"/>
        <end position="238"/>
    </location>
</feature>
<gene>
    <name evidence="8" type="ORF">ASPSYDRAFT_57676</name>
</gene>
<organism evidence="8 9">
    <name type="scientific">Aspergillus sydowii CBS 593.65</name>
    <dbReference type="NCBI Taxonomy" id="1036612"/>
    <lineage>
        <taxon>Eukaryota</taxon>
        <taxon>Fungi</taxon>
        <taxon>Dikarya</taxon>
        <taxon>Ascomycota</taxon>
        <taxon>Pezizomycotina</taxon>
        <taxon>Eurotiomycetes</taxon>
        <taxon>Eurotiomycetidae</taxon>
        <taxon>Eurotiales</taxon>
        <taxon>Aspergillaceae</taxon>
        <taxon>Aspergillus</taxon>
        <taxon>Aspergillus subgen. Nidulantes</taxon>
    </lineage>
</organism>
<dbReference type="AlphaFoldDB" id="A0A1L9TLI5"/>
<keyword evidence="3" id="KW-0274">FAD</keyword>
<keyword evidence="2" id="KW-0285">Flavoprotein</keyword>
<dbReference type="VEuPathDB" id="FungiDB:ASPSYDRAFT_57676"/>
<dbReference type="PRINTS" id="PR00420">
    <property type="entry name" value="RNGMNOXGNASE"/>
</dbReference>
<dbReference type="SUPFAM" id="SSF51905">
    <property type="entry name" value="FAD/NAD(P)-binding domain"/>
    <property type="match status" value="1"/>
</dbReference>
<dbReference type="InterPro" id="IPR002938">
    <property type="entry name" value="FAD-bd"/>
</dbReference>
<dbReference type="GO" id="GO:0071949">
    <property type="term" value="F:FAD binding"/>
    <property type="evidence" value="ECO:0007669"/>
    <property type="project" value="InterPro"/>
</dbReference>
<dbReference type="PANTHER" id="PTHR13789:SF311">
    <property type="entry name" value="HYDROXYLASE, PUTATIVE (AFU_ORTHOLOGUE AFUA_5G10180)-RELATED"/>
    <property type="match status" value="1"/>
</dbReference>
<dbReference type="RefSeq" id="XP_040704047.1">
    <property type="nucleotide sequence ID" value="XM_040849411.1"/>
</dbReference>
<accession>A0A1L9TLI5</accession>
<evidence type="ECO:0000313" key="8">
    <source>
        <dbReference type="EMBL" id="OJJ60241.1"/>
    </source>
</evidence>
<keyword evidence="6" id="KW-0472">Membrane</keyword>
<evidence type="ECO:0000256" key="6">
    <source>
        <dbReference type="SAM" id="Phobius"/>
    </source>
</evidence>
<evidence type="ECO:0000256" key="3">
    <source>
        <dbReference type="ARBA" id="ARBA00022827"/>
    </source>
</evidence>
<dbReference type="InterPro" id="IPR050493">
    <property type="entry name" value="FAD-dep_Monooxygenase_BioMet"/>
</dbReference>
<evidence type="ECO:0000256" key="4">
    <source>
        <dbReference type="ARBA" id="ARBA00023002"/>
    </source>
</evidence>